<dbReference type="AlphaFoldDB" id="A0A1I7VE05"/>
<keyword evidence="1" id="KW-1133">Transmembrane helix</keyword>
<evidence type="ECO:0000313" key="3">
    <source>
        <dbReference type="WBParaSite" id="EN70_1513"/>
    </source>
</evidence>
<evidence type="ECO:0000313" key="2">
    <source>
        <dbReference type="Proteomes" id="UP000095285"/>
    </source>
</evidence>
<evidence type="ECO:0000256" key="1">
    <source>
        <dbReference type="SAM" id="Phobius"/>
    </source>
</evidence>
<dbReference type="WBParaSite" id="EN70_1513">
    <property type="protein sequence ID" value="EN70_1513"/>
    <property type="gene ID" value="EN70_1513"/>
</dbReference>
<keyword evidence="2" id="KW-1185">Reference proteome</keyword>
<dbReference type="InParanoid" id="A0A1I7VE05"/>
<feature type="transmembrane region" description="Helical" evidence="1">
    <location>
        <begin position="106"/>
        <end position="126"/>
    </location>
</feature>
<protein>
    <submittedName>
        <fullName evidence="3">Uncharacterized protein</fullName>
    </submittedName>
</protein>
<sequence>MKNGLQHYKQMQCTGQTTSSRFCSMSRILTGKGSAVANVNCPPHNEELSCQFMTPKENGHSCQYYKQSETGELTQFCCCFGKNCYQSVNRLEYEQRLLNSLAVDSIAAIFFAFTFFINILTIKLFYNDLTNAVVFIYQMHSGITSSKLRRSEHNLLQNVEKKVISWNTCTLISTKMITLLMQPRNEQNISDAKFRHKKLKVNECSQEGKQYMGSKAMAKQYDRNERLFRQEWYRNSTLMKVSHSHWRAREWNQAGKQMRRTLKHLFEL</sequence>
<dbReference type="OrthoDB" id="5844053at2759"/>
<organism evidence="2 3">
    <name type="scientific">Loa loa</name>
    <name type="common">Eye worm</name>
    <name type="synonym">Filaria loa</name>
    <dbReference type="NCBI Taxonomy" id="7209"/>
    <lineage>
        <taxon>Eukaryota</taxon>
        <taxon>Metazoa</taxon>
        <taxon>Ecdysozoa</taxon>
        <taxon>Nematoda</taxon>
        <taxon>Chromadorea</taxon>
        <taxon>Rhabditida</taxon>
        <taxon>Spirurina</taxon>
        <taxon>Spiruromorpha</taxon>
        <taxon>Filarioidea</taxon>
        <taxon>Onchocercidae</taxon>
        <taxon>Loa</taxon>
    </lineage>
</organism>
<reference evidence="3" key="2">
    <citation type="submission" date="2016-11" db="UniProtKB">
        <authorList>
            <consortium name="WormBaseParasite"/>
        </authorList>
    </citation>
    <scope>IDENTIFICATION</scope>
</reference>
<name>A0A1I7VE05_LOALO</name>
<proteinExistence type="predicted"/>
<gene>
    <name evidence="3" type="primary">LOAG_09081</name>
</gene>
<accession>A0A1I7VE05</accession>
<keyword evidence="1" id="KW-0812">Transmembrane</keyword>
<keyword evidence="1" id="KW-0472">Membrane</keyword>
<reference evidence="2" key="1">
    <citation type="submission" date="2012-04" db="EMBL/GenBank/DDBJ databases">
        <title>The Genome Sequence of Loa loa.</title>
        <authorList>
            <consortium name="The Broad Institute Genome Sequencing Platform"/>
            <consortium name="Broad Institute Genome Sequencing Center for Infectious Disease"/>
            <person name="Nutman T.B."/>
            <person name="Fink D.L."/>
            <person name="Russ C."/>
            <person name="Young S."/>
            <person name="Zeng Q."/>
            <person name="Gargeya S."/>
            <person name="Alvarado L."/>
            <person name="Berlin A."/>
            <person name="Chapman S.B."/>
            <person name="Chen Z."/>
            <person name="Freedman E."/>
            <person name="Gellesch M."/>
            <person name="Goldberg J."/>
            <person name="Griggs A."/>
            <person name="Gujja S."/>
            <person name="Heilman E.R."/>
            <person name="Heiman D."/>
            <person name="Howarth C."/>
            <person name="Mehta T."/>
            <person name="Neiman D."/>
            <person name="Pearson M."/>
            <person name="Roberts A."/>
            <person name="Saif S."/>
            <person name="Shea T."/>
            <person name="Shenoy N."/>
            <person name="Sisk P."/>
            <person name="Stolte C."/>
            <person name="Sykes S."/>
            <person name="White J."/>
            <person name="Yandava C."/>
            <person name="Haas B."/>
            <person name="Henn M.R."/>
            <person name="Nusbaum C."/>
            <person name="Birren B."/>
        </authorList>
    </citation>
    <scope>NUCLEOTIDE SEQUENCE [LARGE SCALE GENOMIC DNA]</scope>
</reference>
<dbReference type="Proteomes" id="UP000095285">
    <property type="component" value="Unassembled WGS sequence"/>
</dbReference>